<evidence type="ECO:0000313" key="5">
    <source>
        <dbReference type="Proteomes" id="UP001165083"/>
    </source>
</evidence>
<proteinExistence type="predicted"/>
<keyword evidence="5" id="KW-1185">Reference proteome</keyword>
<dbReference type="PROSITE" id="PS50297">
    <property type="entry name" value="ANK_REP_REGION"/>
    <property type="match status" value="2"/>
</dbReference>
<dbReference type="SMART" id="SM00248">
    <property type="entry name" value="ANK"/>
    <property type="match status" value="3"/>
</dbReference>
<accession>A0A9W6WPD7</accession>
<dbReference type="Proteomes" id="UP001165083">
    <property type="component" value="Unassembled WGS sequence"/>
</dbReference>
<dbReference type="InterPro" id="IPR036770">
    <property type="entry name" value="Ankyrin_rpt-contain_sf"/>
</dbReference>
<organism evidence="4 5">
    <name type="scientific">Phytophthora lilii</name>
    <dbReference type="NCBI Taxonomy" id="2077276"/>
    <lineage>
        <taxon>Eukaryota</taxon>
        <taxon>Sar</taxon>
        <taxon>Stramenopiles</taxon>
        <taxon>Oomycota</taxon>
        <taxon>Peronosporomycetes</taxon>
        <taxon>Peronosporales</taxon>
        <taxon>Peronosporaceae</taxon>
        <taxon>Phytophthora</taxon>
    </lineage>
</organism>
<dbReference type="SUPFAM" id="SSF48403">
    <property type="entry name" value="Ankyrin repeat"/>
    <property type="match status" value="1"/>
</dbReference>
<dbReference type="PROSITE" id="PS50088">
    <property type="entry name" value="ANK_REPEAT"/>
    <property type="match status" value="2"/>
</dbReference>
<comment type="caution">
    <text evidence="4">The sequence shown here is derived from an EMBL/GenBank/DDBJ whole genome shotgun (WGS) entry which is preliminary data.</text>
</comment>
<feature type="repeat" description="ANK" evidence="3">
    <location>
        <begin position="97"/>
        <end position="129"/>
    </location>
</feature>
<sequence length="147" mass="16192">MHGDFKSWTPLTAAYFSGYSEFVQLIYEREIADENDPIQLLPTSPAEFTNIARPSATIDKRQRNEDTALRIACERGTLQFVETLLEKRDDINMADSNGLTPLMNAASNGYADIVRLLIFNGVIINHQRSDGATALDLACANGQVGAI</sequence>
<evidence type="ECO:0000256" key="3">
    <source>
        <dbReference type="PROSITE-ProRule" id="PRU00023"/>
    </source>
</evidence>
<evidence type="ECO:0000256" key="1">
    <source>
        <dbReference type="ARBA" id="ARBA00022737"/>
    </source>
</evidence>
<evidence type="ECO:0000313" key="4">
    <source>
        <dbReference type="EMBL" id="GMF11472.1"/>
    </source>
</evidence>
<dbReference type="Gene3D" id="1.25.40.20">
    <property type="entry name" value="Ankyrin repeat-containing domain"/>
    <property type="match status" value="1"/>
</dbReference>
<name>A0A9W6WPD7_9STRA</name>
<dbReference type="EMBL" id="BSXW01000076">
    <property type="protein sequence ID" value="GMF11472.1"/>
    <property type="molecule type" value="Genomic_DNA"/>
</dbReference>
<dbReference type="PANTHER" id="PTHR24198:SF165">
    <property type="entry name" value="ANKYRIN REPEAT-CONTAINING PROTEIN-RELATED"/>
    <property type="match status" value="1"/>
</dbReference>
<dbReference type="PANTHER" id="PTHR24198">
    <property type="entry name" value="ANKYRIN REPEAT AND PROTEIN KINASE DOMAIN-CONTAINING PROTEIN"/>
    <property type="match status" value="1"/>
</dbReference>
<dbReference type="AlphaFoldDB" id="A0A9W6WPD7"/>
<dbReference type="InterPro" id="IPR002110">
    <property type="entry name" value="Ankyrin_rpt"/>
</dbReference>
<reference evidence="4" key="1">
    <citation type="submission" date="2023-04" db="EMBL/GenBank/DDBJ databases">
        <title>Phytophthora lilii NBRC 32176.</title>
        <authorList>
            <person name="Ichikawa N."/>
            <person name="Sato H."/>
            <person name="Tonouchi N."/>
        </authorList>
    </citation>
    <scope>NUCLEOTIDE SEQUENCE</scope>
    <source>
        <strain evidence="4">NBRC 32176</strain>
    </source>
</reference>
<evidence type="ECO:0000256" key="2">
    <source>
        <dbReference type="ARBA" id="ARBA00023043"/>
    </source>
</evidence>
<dbReference type="OrthoDB" id="46760at2759"/>
<protein>
    <submittedName>
        <fullName evidence="4">Unnamed protein product</fullName>
    </submittedName>
</protein>
<feature type="repeat" description="ANK" evidence="3">
    <location>
        <begin position="64"/>
        <end position="96"/>
    </location>
</feature>
<keyword evidence="1" id="KW-0677">Repeat</keyword>
<keyword evidence="2 3" id="KW-0040">ANK repeat</keyword>
<gene>
    <name evidence="4" type="ORF">Plil01_000217200</name>
</gene>
<dbReference type="Pfam" id="PF12796">
    <property type="entry name" value="Ank_2"/>
    <property type="match status" value="1"/>
</dbReference>